<dbReference type="PANTHER" id="PTHR33107">
    <property type="entry name" value="KUNITZ TRYPSIN INHIBITOR 2"/>
    <property type="match status" value="1"/>
</dbReference>
<dbReference type="GO" id="GO:0004867">
    <property type="term" value="F:serine-type endopeptidase inhibitor activity"/>
    <property type="evidence" value="ECO:0007669"/>
    <property type="project" value="UniProtKB-KW"/>
</dbReference>
<comment type="caution">
    <text evidence="6">The sequence shown here is derived from an EMBL/GenBank/DDBJ whole genome shotgun (WGS) entry which is preliminary data.</text>
</comment>
<keyword evidence="7" id="KW-1185">Reference proteome</keyword>
<dbReference type="SUPFAM" id="SSF50386">
    <property type="entry name" value="STI-like"/>
    <property type="match status" value="1"/>
</dbReference>
<reference evidence="6" key="1">
    <citation type="submission" date="2023-10" db="EMBL/GenBank/DDBJ databases">
        <title>Chromosome-level genome of the transformable northern wattle, Acacia crassicarpa.</title>
        <authorList>
            <person name="Massaro I."/>
            <person name="Sinha N.R."/>
            <person name="Poethig S."/>
            <person name="Leichty A.R."/>
        </authorList>
    </citation>
    <scope>NUCLEOTIDE SEQUENCE</scope>
    <source>
        <strain evidence="6">Acra3RX</strain>
        <tissue evidence="6">Leaf</tissue>
    </source>
</reference>
<keyword evidence="3" id="KW-0722">Serine protease inhibitor</keyword>
<evidence type="ECO:0000256" key="1">
    <source>
        <dbReference type="ARBA" id="ARBA00005440"/>
    </source>
</evidence>
<feature type="chain" id="PRO_5042076866" evidence="5">
    <location>
        <begin position="22"/>
        <end position="205"/>
    </location>
</feature>
<feature type="signal peptide" evidence="5">
    <location>
        <begin position="1"/>
        <end position="21"/>
    </location>
</feature>
<proteinExistence type="inferred from homology"/>
<dbReference type="Proteomes" id="UP001293593">
    <property type="component" value="Unassembled WGS sequence"/>
</dbReference>
<dbReference type="PANTHER" id="PTHR33107:SF81">
    <property type="entry name" value="TRYPSIN INHIBITOR A"/>
    <property type="match status" value="1"/>
</dbReference>
<keyword evidence="5" id="KW-0732">Signal</keyword>
<organism evidence="6 7">
    <name type="scientific">Acacia crassicarpa</name>
    <name type="common">northern wattle</name>
    <dbReference type="NCBI Taxonomy" id="499986"/>
    <lineage>
        <taxon>Eukaryota</taxon>
        <taxon>Viridiplantae</taxon>
        <taxon>Streptophyta</taxon>
        <taxon>Embryophyta</taxon>
        <taxon>Tracheophyta</taxon>
        <taxon>Spermatophyta</taxon>
        <taxon>Magnoliopsida</taxon>
        <taxon>eudicotyledons</taxon>
        <taxon>Gunneridae</taxon>
        <taxon>Pentapetalae</taxon>
        <taxon>rosids</taxon>
        <taxon>fabids</taxon>
        <taxon>Fabales</taxon>
        <taxon>Fabaceae</taxon>
        <taxon>Caesalpinioideae</taxon>
        <taxon>mimosoid clade</taxon>
        <taxon>Acacieae</taxon>
        <taxon>Acacia</taxon>
    </lineage>
</organism>
<evidence type="ECO:0000313" key="6">
    <source>
        <dbReference type="EMBL" id="KAK4269868.1"/>
    </source>
</evidence>
<dbReference type="InterPro" id="IPR011065">
    <property type="entry name" value="Kunitz_inhibitor_STI-like_sf"/>
</dbReference>
<dbReference type="AlphaFoldDB" id="A0AAE1JHZ6"/>
<sequence length="205" mass="22538">MKPSLIALFTLFAFIASSAKAIVLDGHGEPVINGRTYYILPVTNVIGNGLTLVKTGNETCPLSVKPYPSVPIHLEDGLPWKISSPVRSRFLPTDVRTDFFTVDETKPSCVPFPSKWTIVEEEDGVKSVKVSGYYENTITGVFRIQKYATFTYKIVFCPTDGDSCGDIGLSSRGLVITDDVPLGFMFIYVELSEVSKQVINNVLEA</sequence>
<evidence type="ECO:0000256" key="2">
    <source>
        <dbReference type="ARBA" id="ARBA00022690"/>
    </source>
</evidence>
<dbReference type="Pfam" id="PF00197">
    <property type="entry name" value="Kunitz_legume"/>
    <property type="match status" value="1"/>
</dbReference>
<protein>
    <submittedName>
        <fullName evidence="6">Uncharacterized protein</fullName>
    </submittedName>
</protein>
<keyword evidence="2" id="KW-0646">Protease inhibitor</keyword>
<dbReference type="InterPro" id="IPR002160">
    <property type="entry name" value="Prot_inh_Kunz-lg"/>
</dbReference>
<evidence type="ECO:0000256" key="5">
    <source>
        <dbReference type="SAM" id="SignalP"/>
    </source>
</evidence>
<comment type="similarity">
    <text evidence="1">Belongs to the protease inhibitor I3 (leguminous Kunitz-type inhibitor) family.</text>
</comment>
<name>A0AAE1JHZ6_9FABA</name>
<evidence type="ECO:0000256" key="3">
    <source>
        <dbReference type="ARBA" id="ARBA00022900"/>
    </source>
</evidence>
<gene>
    <name evidence="6" type="ORF">QN277_022968</name>
</gene>
<keyword evidence="4" id="KW-1015">Disulfide bond</keyword>
<dbReference type="EMBL" id="JAWXYG010000006">
    <property type="protein sequence ID" value="KAK4269868.1"/>
    <property type="molecule type" value="Genomic_DNA"/>
</dbReference>
<evidence type="ECO:0000256" key="4">
    <source>
        <dbReference type="ARBA" id="ARBA00023157"/>
    </source>
</evidence>
<accession>A0AAE1JHZ6</accession>
<dbReference type="Gene3D" id="2.80.10.50">
    <property type="match status" value="1"/>
</dbReference>
<dbReference type="SMART" id="SM00452">
    <property type="entry name" value="STI"/>
    <property type="match status" value="1"/>
</dbReference>
<evidence type="ECO:0000313" key="7">
    <source>
        <dbReference type="Proteomes" id="UP001293593"/>
    </source>
</evidence>